<dbReference type="Proteomes" id="UP000199032">
    <property type="component" value="Unassembled WGS sequence"/>
</dbReference>
<keyword evidence="3" id="KW-0175">Coiled coil</keyword>
<comment type="similarity">
    <text evidence="1 5">Belongs to the FliD family.</text>
</comment>
<evidence type="ECO:0000256" key="2">
    <source>
        <dbReference type="ARBA" id="ARBA00011255"/>
    </source>
</evidence>
<evidence type="ECO:0000313" key="8">
    <source>
        <dbReference type="EMBL" id="CUS37687.1"/>
    </source>
</evidence>
<dbReference type="AlphaFoldDB" id="A0A0S4LJB9"/>
<keyword evidence="8" id="KW-0966">Cell projection</keyword>
<dbReference type="STRING" id="1742972.COMA1_40198"/>
<dbReference type="GO" id="GO:0009424">
    <property type="term" value="C:bacterial-type flagellum hook"/>
    <property type="evidence" value="ECO:0007669"/>
    <property type="project" value="UniProtKB-UniRule"/>
</dbReference>
<comment type="function">
    <text evidence="5">Required for morphogenesis and for the elongation of the flagellar filament by facilitating polymerization of the flagellin monomers at the tip of growing filament. Forms a capping structure, which prevents flagellin subunits (transported through the central channel of the flagellum) from leaking out without polymerization at the distal end.</text>
</comment>
<dbReference type="PANTHER" id="PTHR30288">
    <property type="entry name" value="FLAGELLAR CAP/ASSEMBLY PROTEIN FLID"/>
    <property type="match status" value="1"/>
</dbReference>
<dbReference type="Pfam" id="PF02465">
    <property type="entry name" value="FliD_N"/>
    <property type="match status" value="1"/>
</dbReference>
<proteinExistence type="inferred from homology"/>
<dbReference type="GO" id="GO:0005576">
    <property type="term" value="C:extracellular region"/>
    <property type="evidence" value="ECO:0007669"/>
    <property type="project" value="UniProtKB-SubCell"/>
</dbReference>
<dbReference type="GO" id="GO:0009421">
    <property type="term" value="C:bacterial-type flagellum filament cap"/>
    <property type="evidence" value="ECO:0007669"/>
    <property type="project" value="InterPro"/>
</dbReference>
<evidence type="ECO:0000256" key="4">
    <source>
        <dbReference type="ARBA" id="ARBA00023143"/>
    </source>
</evidence>
<organism evidence="8 9">
    <name type="scientific">Candidatus Nitrospira nitrosa</name>
    <dbReference type="NCBI Taxonomy" id="1742972"/>
    <lineage>
        <taxon>Bacteria</taxon>
        <taxon>Pseudomonadati</taxon>
        <taxon>Nitrospirota</taxon>
        <taxon>Nitrospiria</taxon>
        <taxon>Nitrospirales</taxon>
        <taxon>Nitrospiraceae</taxon>
        <taxon>Nitrospira</taxon>
    </lineage>
</organism>
<sequence length="466" mass="48428">MPTISFGGLGNGLDFGQVVDQLVKVAQLPVDRLTKKKADLNSKFTDLTTVSTKVAALQSAAQALRLSTSFDRTTASVTDTSVLSVSASSSSSSGTYSVRVLQLAQAHQVVSKATKAVSSETSDIVSGGSATFTFKVGTGTNQTVTLGATGTVTDLRDQINNLGAGVTASLINTGTEVAPSYRLALSSSNTGSANAITLVADGTDLDLLNGTGTGGIDTLAAAQNSQVQIGDQALNPLTVERSSNTVSDVISGVTLTLTKTTGTGTVQVSLSQDVEAVKTNIKAVATAYNEVVKFINERNTYDVTTKQGGVFFNEAAAKATLSQLRTAFSSSVSGATVFSSVGQIGFKTERDGTITVDDGQLSTALNTNYSGVKALFSNQGAVTGLAQTIVTAVDTLNDITGGALTLRKKGLTNEIDRVGNDITRQEDSVSRYEERLRRQFAALDGLLRQLEGQSGFLQAQSTQRQQ</sequence>
<keyword evidence="9" id="KW-1185">Reference proteome</keyword>
<dbReference type="InterPro" id="IPR003481">
    <property type="entry name" value="FliD_N"/>
</dbReference>
<dbReference type="GO" id="GO:0071973">
    <property type="term" value="P:bacterial-type flagellum-dependent cell motility"/>
    <property type="evidence" value="ECO:0007669"/>
    <property type="project" value="TreeGrafter"/>
</dbReference>
<dbReference type="OrthoDB" id="5980200at2"/>
<feature type="domain" description="Flagellar hook-associated protein 2 N-terminal" evidence="6">
    <location>
        <begin position="12"/>
        <end position="107"/>
    </location>
</feature>
<dbReference type="Pfam" id="PF07195">
    <property type="entry name" value="FliD_C"/>
    <property type="match status" value="1"/>
</dbReference>
<dbReference type="GO" id="GO:0007155">
    <property type="term" value="P:cell adhesion"/>
    <property type="evidence" value="ECO:0007669"/>
    <property type="project" value="InterPro"/>
</dbReference>
<gene>
    <name evidence="8" type="ORF">COMA1_40198</name>
</gene>
<feature type="domain" description="Flagellar hook-associated protein 2 C-terminal" evidence="7">
    <location>
        <begin position="222"/>
        <end position="450"/>
    </location>
</feature>
<accession>A0A0S4LJB9</accession>
<keyword evidence="8" id="KW-0969">Cilium</keyword>
<comment type="subunit">
    <text evidence="2 5">Homopentamer.</text>
</comment>
<keyword evidence="8" id="KW-0282">Flagellum</keyword>
<dbReference type="EMBL" id="CZQA01000010">
    <property type="protein sequence ID" value="CUS37687.1"/>
    <property type="molecule type" value="Genomic_DNA"/>
</dbReference>
<dbReference type="RefSeq" id="WP_090750168.1">
    <property type="nucleotide sequence ID" value="NZ_CZQA01000010.1"/>
</dbReference>
<evidence type="ECO:0000259" key="6">
    <source>
        <dbReference type="Pfam" id="PF02465"/>
    </source>
</evidence>
<evidence type="ECO:0000256" key="3">
    <source>
        <dbReference type="ARBA" id="ARBA00023054"/>
    </source>
</evidence>
<evidence type="ECO:0000313" key="9">
    <source>
        <dbReference type="Proteomes" id="UP000199032"/>
    </source>
</evidence>
<name>A0A0S4LJB9_9BACT</name>
<keyword evidence="4 5" id="KW-0975">Bacterial flagellum</keyword>
<reference evidence="8 9" key="1">
    <citation type="submission" date="2015-10" db="EMBL/GenBank/DDBJ databases">
        <authorList>
            <person name="Gilbert D.G."/>
        </authorList>
    </citation>
    <scope>NUCLEOTIDE SEQUENCE [LARGE SCALE GENOMIC DNA]</scope>
    <source>
        <strain evidence="8">COMA1</strain>
    </source>
</reference>
<protein>
    <recommendedName>
        <fullName evidence="5">Flagellar hook-associated protein 2</fullName>
        <shortName evidence="5">HAP2</shortName>
    </recommendedName>
    <alternativeName>
        <fullName evidence="5">Flagellar cap protein</fullName>
    </alternativeName>
</protein>
<dbReference type="InterPro" id="IPR040026">
    <property type="entry name" value="FliD"/>
</dbReference>
<evidence type="ECO:0000256" key="5">
    <source>
        <dbReference type="RuleBase" id="RU362066"/>
    </source>
</evidence>
<dbReference type="InterPro" id="IPR010809">
    <property type="entry name" value="FliD_C"/>
</dbReference>
<evidence type="ECO:0000256" key="1">
    <source>
        <dbReference type="ARBA" id="ARBA00009764"/>
    </source>
</evidence>
<dbReference type="PANTHER" id="PTHR30288:SF0">
    <property type="entry name" value="FLAGELLAR HOOK-ASSOCIATED PROTEIN 2"/>
    <property type="match status" value="1"/>
</dbReference>
<evidence type="ECO:0000259" key="7">
    <source>
        <dbReference type="Pfam" id="PF07195"/>
    </source>
</evidence>
<comment type="subcellular location">
    <subcellularLocation>
        <location evidence="5">Secreted</location>
    </subcellularLocation>
    <subcellularLocation>
        <location evidence="5">Bacterial flagellum</location>
    </subcellularLocation>
</comment>
<keyword evidence="5" id="KW-0964">Secreted</keyword>